<dbReference type="PATRIC" id="fig|1393736.3.peg.3656"/>
<dbReference type="RefSeq" id="WP_036781717.1">
    <property type="nucleotide sequence ID" value="NZ_CAWLTM010000050.1"/>
</dbReference>
<comment type="caution">
    <text evidence="2">The sequence shown here is derived from an EMBL/GenBank/DDBJ whole genome shotgun (WGS) entry which is preliminary data.</text>
</comment>
<organism evidence="2 3">
    <name type="scientific">Photorhabdus aegyptia</name>
    <dbReference type="NCBI Taxonomy" id="2805098"/>
    <lineage>
        <taxon>Bacteria</taxon>
        <taxon>Pseudomonadati</taxon>
        <taxon>Pseudomonadota</taxon>
        <taxon>Gammaproteobacteria</taxon>
        <taxon>Enterobacterales</taxon>
        <taxon>Morganellaceae</taxon>
        <taxon>Photorhabdus</taxon>
    </lineage>
</organism>
<reference evidence="2 3" key="1">
    <citation type="submission" date="2014-03" db="EMBL/GenBank/DDBJ databases">
        <title>Draft Genome of Photorhabdus luminescens BA1, an Egyptian Isolate.</title>
        <authorList>
            <person name="Ghazal S."/>
            <person name="Hurst S.G.IV."/>
            <person name="Morris K."/>
            <person name="Thomas K."/>
            <person name="Tisa L.S."/>
        </authorList>
    </citation>
    <scope>NUCLEOTIDE SEQUENCE [LARGE SCALE GENOMIC DNA]</scope>
    <source>
        <strain evidence="2 3">BA1</strain>
    </source>
</reference>
<gene>
    <name evidence="2" type="ORF">BA1DRAFT_03588</name>
</gene>
<evidence type="ECO:0000259" key="1">
    <source>
        <dbReference type="Pfam" id="PF01609"/>
    </source>
</evidence>
<dbReference type="AlphaFoldDB" id="A0A022PG21"/>
<evidence type="ECO:0000313" key="2">
    <source>
        <dbReference type="EMBL" id="EYU13903.1"/>
    </source>
</evidence>
<dbReference type="GO" id="GO:0006313">
    <property type="term" value="P:DNA transposition"/>
    <property type="evidence" value="ECO:0007669"/>
    <property type="project" value="InterPro"/>
</dbReference>
<name>A0A022PG21_9GAMM</name>
<proteinExistence type="predicted"/>
<dbReference type="Proteomes" id="UP000023464">
    <property type="component" value="Unassembled WGS sequence"/>
</dbReference>
<accession>A0A022PG21</accession>
<keyword evidence="3" id="KW-1185">Reference proteome</keyword>
<dbReference type="GO" id="GO:0003677">
    <property type="term" value="F:DNA binding"/>
    <property type="evidence" value="ECO:0007669"/>
    <property type="project" value="InterPro"/>
</dbReference>
<dbReference type="InterPro" id="IPR002559">
    <property type="entry name" value="Transposase_11"/>
</dbReference>
<evidence type="ECO:0000313" key="3">
    <source>
        <dbReference type="Proteomes" id="UP000023464"/>
    </source>
</evidence>
<dbReference type="GO" id="GO:0004803">
    <property type="term" value="F:transposase activity"/>
    <property type="evidence" value="ECO:0007669"/>
    <property type="project" value="InterPro"/>
</dbReference>
<dbReference type="Pfam" id="PF01609">
    <property type="entry name" value="DDE_Tnp_1"/>
    <property type="match status" value="1"/>
</dbReference>
<sequence>MKKSKDGSLLRINPTEPESVVQKLRWGKGFSTAYKPSILVNTGRIIVAQTVAPSSETQVMADLLAQNLNLSGYYPDTLLLDAGYLHDAVIAETQKYQIRLFCPENSNRHSHRKIYPKSLFIYNAEQDSYTCSTNHQLSLKSTVAAPEKTRGYRVYGSNVVKKPNVHRPKVGEK</sequence>
<feature type="domain" description="Transposase IS4-like" evidence="1">
    <location>
        <begin position="6"/>
        <end position="124"/>
    </location>
</feature>
<dbReference type="EMBL" id="JFGV01000065">
    <property type="protein sequence ID" value="EYU13903.1"/>
    <property type="molecule type" value="Genomic_DNA"/>
</dbReference>
<protein>
    <recommendedName>
        <fullName evidence="1">Transposase IS4-like domain-containing protein</fullName>
    </recommendedName>
</protein>